<comment type="subcellular location">
    <subcellularLocation>
        <location evidence="1">Cell membrane</location>
        <topology evidence="1">Single-pass membrane protein</topology>
    </subcellularLocation>
</comment>
<keyword evidence="9" id="KW-0614">Plasmid</keyword>
<keyword evidence="5 8" id="KW-1133">Transmembrane helix</keyword>
<dbReference type="InterPro" id="IPR047695">
    <property type="entry name" value="T4SS_VirB10/PtlG"/>
</dbReference>
<dbReference type="Gene3D" id="2.40.128.260">
    <property type="entry name" value="Type IV secretion system, VirB10/TraB/TrbI"/>
    <property type="match status" value="2"/>
</dbReference>
<proteinExistence type="inferred from homology"/>
<evidence type="ECO:0000256" key="3">
    <source>
        <dbReference type="ARBA" id="ARBA00022475"/>
    </source>
</evidence>
<evidence type="ECO:0000256" key="1">
    <source>
        <dbReference type="ARBA" id="ARBA00004162"/>
    </source>
</evidence>
<evidence type="ECO:0000313" key="9">
    <source>
        <dbReference type="EMBL" id="AAL47116.1"/>
    </source>
</evidence>
<evidence type="ECO:0000256" key="7">
    <source>
        <dbReference type="SAM" id="MobiDB-lite"/>
    </source>
</evidence>
<accession>Q8VRC9</accession>
<keyword evidence="3" id="KW-1003">Cell membrane</keyword>
<evidence type="ECO:0000256" key="8">
    <source>
        <dbReference type="SAM" id="Phobius"/>
    </source>
</evidence>
<evidence type="ECO:0000256" key="2">
    <source>
        <dbReference type="ARBA" id="ARBA00010265"/>
    </source>
</evidence>
<dbReference type="CDD" id="cd16429">
    <property type="entry name" value="VirB10"/>
    <property type="match status" value="1"/>
</dbReference>
<evidence type="ECO:0000256" key="4">
    <source>
        <dbReference type="ARBA" id="ARBA00022692"/>
    </source>
</evidence>
<dbReference type="NCBIfam" id="NF038091">
    <property type="entry name" value="T4SS_VirB10"/>
    <property type="match status" value="1"/>
</dbReference>
<reference evidence="9" key="1">
    <citation type="submission" date="2001-11" db="EMBL/GenBank/DDBJ databases">
        <title>Nucleotide sequence and analysis of the plasmid pF3031 from the Brazilian purpuric fever clone of Haemophilus influenzae biogroup aegyptius.</title>
        <authorList>
            <person name="Mukhopadhyay S."/>
            <person name="Actis L.A."/>
        </authorList>
    </citation>
    <scope>NUCLEOTIDE SEQUENCE</scope>
    <source>
        <plasmid evidence="9">pF3031</plasmid>
    </source>
</reference>
<feature type="compositionally biased region" description="Basic and acidic residues" evidence="7">
    <location>
        <begin position="125"/>
        <end position="136"/>
    </location>
</feature>
<feature type="compositionally biased region" description="Polar residues" evidence="7">
    <location>
        <begin position="147"/>
        <end position="158"/>
    </location>
</feature>
<geneLocation type="plasmid" evidence="9">
    <name>pF3031</name>
</geneLocation>
<feature type="transmembrane region" description="Helical" evidence="8">
    <location>
        <begin position="45"/>
        <end position="67"/>
    </location>
</feature>
<evidence type="ECO:0000256" key="5">
    <source>
        <dbReference type="ARBA" id="ARBA00022989"/>
    </source>
</evidence>
<dbReference type="AlphaFoldDB" id="Q8VRC9"/>
<dbReference type="InterPro" id="IPR005498">
    <property type="entry name" value="T4SS_VirB10/TraB/TrbI"/>
</dbReference>
<dbReference type="Pfam" id="PF03743">
    <property type="entry name" value="TrbI"/>
    <property type="match status" value="1"/>
</dbReference>
<evidence type="ECO:0000256" key="6">
    <source>
        <dbReference type="ARBA" id="ARBA00023136"/>
    </source>
</evidence>
<keyword evidence="4 8" id="KW-0812">Transmembrane</keyword>
<keyword evidence="6 8" id="KW-0472">Membrane</keyword>
<dbReference type="GO" id="GO:0005886">
    <property type="term" value="C:plasma membrane"/>
    <property type="evidence" value="ECO:0007669"/>
    <property type="project" value="UniProtKB-SubCell"/>
</dbReference>
<organism evidence="9">
    <name type="scientific">Haemophilus influenzae biotype aegyptius</name>
    <dbReference type="NCBI Taxonomy" id="725"/>
    <lineage>
        <taxon>Bacteria</taxon>
        <taxon>Pseudomonadati</taxon>
        <taxon>Pseudomonadota</taxon>
        <taxon>Gammaproteobacteria</taxon>
        <taxon>Pasteurellales</taxon>
        <taxon>Pasteurellaceae</taxon>
        <taxon>Haemophilus</taxon>
    </lineage>
</organism>
<feature type="region of interest" description="Disordered" evidence="7">
    <location>
        <begin position="125"/>
        <end position="201"/>
    </location>
</feature>
<dbReference type="EMBL" id="AF447808">
    <property type="protein sequence ID" value="AAL47116.1"/>
    <property type="molecule type" value="Genomic_DNA"/>
</dbReference>
<feature type="compositionally biased region" description="Basic and acidic residues" evidence="7">
    <location>
        <begin position="159"/>
        <end position="173"/>
    </location>
</feature>
<protein>
    <submittedName>
        <fullName evidence="9">TraF/VirB10-like protein</fullName>
    </submittedName>
</protein>
<dbReference type="InterPro" id="IPR042217">
    <property type="entry name" value="T4SS_VirB10/TrbI"/>
</dbReference>
<name>Q8VRC9_HAEIF</name>
<comment type="similarity">
    <text evidence="2">Belongs to the TrbI/VirB10 family.</text>
</comment>
<sequence length="404" mass="44667">MLQLTVRQERRSMSNEDLGKITDIDDSASRNIIETGIPRKKGNKLLNIILLSLGGLIVLCLAAYYIFSIDTSDPDLEGIQVKKDEALINPQESGNSLAAQMEVIRKRQAEEERLRREAEEAERLRKLKEQEDKQAEELQQAEIENRINGTPVVTGSQQETREPVETPEQRRLSGDVLVSLDGTSRSSRAGENDPEGIDNKLRGDVYSKGSAKLVRKRDLLLIHGTQIPCALQTRLVTDHPSILICQVTKNIYSADGSTLLIERGSKVFGEQKKAIITGQNMAFVNWSEIDTPYGVRVRIDSLGTDSLGASGLNVWVDEKWGKRFGGAILLSFIRDALATGSQIASRNSNGTVVYDNSEANTGRMAEIALEKGISIQPTGYANQGQQINILVARDIDFSDIYKVK</sequence>